<name>A0A0G4EFA7_VITBC</name>
<gene>
    <name evidence="2" type="ORF">Vbra_11465</name>
</gene>
<keyword evidence="1" id="KW-0472">Membrane</keyword>
<dbReference type="EMBL" id="CDMY01000206">
    <property type="protein sequence ID" value="CEL94102.1"/>
    <property type="molecule type" value="Genomic_DNA"/>
</dbReference>
<accession>A0A0G4EFA7</accession>
<evidence type="ECO:0000313" key="3">
    <source>
        <dbReference type="Proteomes" id="UP000041254"/>
    </source>
</evidence>
<keyword evidence="1" id="KW-1133">Transmembrane helix</keyword>
<sequence length="167" mass="19044">MTGSIWVVFPKHEVSEECTVYLGGTKRREERFGQSRFGGRTEERVELRMDRVAGVREEHAFYHVKTDDCLDEVIIEASGVKHRVPRGHVSYICEDDNHSIGIIIVGSMISGSSGVIGDLALLKTSHLRFRAKPWTPKEVVLFLMGAVFKMERGVSVSAWEKWLRRQR</sequence>
<evidence type="ECO:0000313" key="2">
    <source>
        <dbReference type="EMBL" id="CEL94102.1"/>
    </source>
</evidence>
<dbReference type="Proteomes" id="UP000041254">
    <property type="component" value="Unassembled WGS sequence"/>
</dbReference>
<protein>
    <submittedName>
        <fullName evidence="2">Uncharacterized protein</fullName>
    </submittedName>
</protein>
<evidence type="ECO:0000256" key="1">
    <source>
        <dbReference type="SAM" id="Phobius"/>
    </source>
</evidence>
<organism evidence="2 3">
    <name type="scientific">Vitrella brassicaformis (strain CCMP3155)</name>
    <dbReference type="NCBI Taxonomy" id="1169540"/>
    <lineage>
        <taxon>Eukaryota</taxon>
        <taxon>Sar</taxon>
        <taxon>Alveolata</taxon>
        <taxon>Colpodellida</taxon>
        <taxon>Vitrellaceae</taxon>
        <taxon>Vitrella</taxon>
    </lineage>
</organism>
<keyword evidence="3" id="KW-1185">Reference proteome</keyword>
<feature type="transmembrane region" description="Helical" evidence="1">
    <location>
        <begin position="100"/>
        <end position="122"/>
    </location>
</feature>
<keyword evidence="1" id="KW-0812">Transmembrane</keyword>
<dbReference type="AlphaFoldDB" id="A0A0G4EFA7"/>
<proteinExistence type="predicted"/>
<dbReference type="InParanoid" id="A0A0G4EFA7"/>
<dbReference type="VEuPathDB" id="CryptoDB:Vbra_11465"/>
<reference evidence="2 3" key="1">
    <citation type="submission" date="2014-11" db="EMBL/GenBank/DDBJ databases">
        <authorList>
            <person name="Zhu J."/>
            <person name="Qi W."/>
            <person name="Song R."/>
        </authorList>
    </citation>
    <scope>NUCLEOTIDE SEQUENCE [LARGE SCALE GENOMIC DNA]</scope>
</reference>